<keyword evidence="7 19" id="KW-0032">Aminotransferase</keyword>
<evidence type="ECO:0000256" key="2">
    <source>
        <dbReference type="ARBA" id="ARBA00008954"/>
    </source>
</evidence>
<dbReference type="AlphaFoldDB" id="A0A444TYJ9"/>
<evidence type="ECO:0000256" key="7">
    <source>
        <dbReference type="ARBA" id="ARBA00022576"/>
    </source>
</evidence>
<dbReference type="InterPro" id="IPR015421">
    <property type="entry name" value="PyrdxlP-dep_Trfase_major"/>
</dbReference>
<proteinExistence type="inferred from homology"/>
<evidence type="ECO:0000256" key="1">
    <source>
        <dbReference type="ARBA" id="ARBA00001933"/>
    </source>
</evidence>
<dbReference type="Proteomes" id="UP000289886">
    <property type="component" value="Unassembled WGS sequence"/>
</dbReference>
<comment type="function">
    <text evidence="11">Catalyzes the conversion of gamma-aminobutyrate and L-beta-aminoisobutyrate to succinate semialdehyde and methylmalonate semialdehyde, respectively. Can also convert delta-aminovalerate and beta-alanine.</text>
</comment>
<evidence type="ECO:0000256" key="9">
    <source>
        <dbReference type="ARBA" id="ARBA00022867"/>
    </source>
</evidence>
<dbReference type="PANTHER" id="PTHR43206:SF1">
    <property type="entry name" value="4-AMINOBUTYRATE AMINOTRANSFERASE, MITOCHONDRIAL"/>
    <property type="match status" value="1"/>
</dbReference>
<evidence type="ECO:0000256" key="17">
    <source>
        <dbReference type="ARBA" id="ARBA00048671"/>
    </source>
</evidence>
<dbReference type="InterPro" id="IPR005814">
    <property type="entry name" value="Aminotrans_3"/>
</dbReference>
<dbReference type="GO" id="GO:0030170">
    <property type="term" value="F:pyridoxal phosphate binding"/>
    <property type="evidence" value="ECO:0007669"/>
    <property type="project" value="InterPro"/>
</dbReference>
<dbReference type="Gene3D" id="3.40.640.10">
    <property type="entry name" value="Type I PLP-dependent aspartate aminotransferase-like (Major domain)"/>
    <property type="match status" value="1"/>
</dbReference>
<keyword evidence="8 19" id="KW-0808">Transferase</keyword>
<dbReference type="Gene3D" id="3.90.1150.10">
    <property type="entry name" value="Aspartate Aminotransferase, domain 1"/>
    <property type="match status" value="1"/>
</dbReference>
<dbReference type="EC" id="2.6.1.22" evidence="4"/>
<accession>A0A444TYJ9</accession>
<evidence type="ECO:0000256" key="15">
    <source>
        <dbReference type="ARBA" id="ARBA00031787"/>
    </source>
</evidence>
<evidence type="ECO:0000256" key="11">
    <source>
        <dbReference type="ARBA" id="ARBA00024748"/>
    </source>
</evidence>
<dbReference type="InterPro" id="IPR004631">
    <property type="entry name" value="4NH2But_aminotransferase_euk"/>
</dbReference>
<dbReference type="PANTHER" id="PTHR43206">
    <property type="entry name" value="AMINOTRANSFERASE"/>
    <property type="match status" value="1"/>
</dbReference>
<dbReference type="GO" id="GO:0005739">
    <property type="term" value="C:mitochondrion"/>
    <property type="evidence" value="ECO:0007669"/>
    <property type="project" value="TreeGrafter"/>
</dbReference>
<evidence type="ECO:0000313" key="20">
    <source>
        <dbReference type="Proteomes" id="UP000289886"/>
    </source>
</evidence>
<sequence length="520" mass="58175">MASTLLCRQLAVNLQQNLRLSTPSYRCISKAATKSSPDLEFDGPSMKTEVPGPRSRELTKQLDKIQNTGAINFFCNYEESRGNYLVDVDGNRMLDLYTQISSIPIGYNHPALLKVMQNPLNLSAFVNRPALGILPPENFPGNLLDALLSEVYVCGTRLAVLLTLFCSTQIAPKGLRKIQTMACGSCSNENAYKAAFIWYRCKERGNMKPTKEDLDSCLINQAPGCPEFSILSFMGGFHGRTLGCLATTHSKAVHKLDMPTFDWPIAPFPRLRYPLEEFVRENAQEEARCLEEVEDLIVKYRKKGKTVAGIVVEPIQSEGGDNHASTDFFKKLRDIAKKHGCVFHVDEVQTGGGGTGKFWAHEHWGMDDPADIVSFSKKMLTGGYFHKDELTPAEPYRIFNTWMGDPSKNLLLNEVLNVIRTENLLDEVSRAGKALMDGLHDFQGRYPHLLSAARGQGTFLAIDVRDEATRNNLIIKARNKGVVLGGCGERSIRFRPTLVFKQHHAHVFLNIFNDILAEYK</sequence>
<reference evidence="19 20" key="1">
    <citation type="submission" date="2019-01" db="EMBL/GenBank/DDBJ databases">
        <title>Draft Genome and Complete Hox-Cluster Characterization of the Sterlet Sturgeon (Acipenser ruthenus).</title>
        <authorList>
            <person name="Wei Q."/>
        </authorList>
    </citation>
    <scope>NUCLEOTIDE SEQUENCE [LARGE SCALE GENOMIC DNA]</scope>
    <source>
        <strain evidence="19">WHYD16114868_AA</strain>
        <tissue evidence="19">Blood</tissue>
    </source>
</reference>
<dbReference type="SUPFAM" id="SSF53383">
    <property type="entry name" value="PLP-dependent transferases"/>
    <property type="match status" value="1"/>
</dbReference>
<dbReference type="CDD" id="cd00610">
    <property type="entry name" value="OAT_like"/>
    <property type="match status" value="1"/>
</dbReference>
<gene>
    <name evidence="19" type="ORF">EOD39_2766</name>
</gene>
<evidence type="ECO:0000256" key="6">
    <source>
        <dbReference type="ARBA" id="ARBA00015937"/>
    </source>
</evidence>
<comment type="cofactor">
    <cofactor evidence="1">
        <name>pyridoxal 5'-phosphate</name>
        <dbReference type="ChEBI" id="CHEBI:597326"/>
    </cofactor>
</comment>
<comment type="caution">
    <text evidence="19">The sequence shown here is derived from an EMBL/GenBank/DDBJ whole genome shotgun (WGS) entry which is preliminary data.</text>
</comment>
<evidence type="ECO:0000256" key="10">
    <source>
        <dbReference type="ARBA" id="ARBA00022898"/>
    </source>
</evidence>
<evidence type="ECO:0000313" key="19">
    <source>
        <dbReference type="EMBL" id="RXM28013.1"/>
    </source>
</evidence>
<comment type="subunit">
    <text evidence="3">Homodimer; disulfide-linked.</text>
</comment>
<evidence type="ECO:0000256" key="5">
    <source>
        <dbReference type="ARBA" id="ARBA00012912"/>
    </source>
</evidence>
<evidence type="ECO:0000256" key="3">
    <source>
        <dbReference type="ARBA" id="ARBA00011748"/>
    </source>
</evidence>
<keyword evidence="9" id="KW-0531">Neurotransmitter degradation</keyword>
<dbReference type="GO" id="GO:0047298">
    <property type="term" value="F:(S)-3-amino-2-methylpropionate transaminase activity"/>
    <property type="evidence" value="ECO:0007669"/>
    <property type="project" value="UniProtKB-EC"/>
</dbReference>
<dbReference type="FunFam" id="3.40.640.10:FF:000029">
    <property type="entry name" value="4-aminobutyrate aminotransferase, mitochondrial"/>
    <property type="match status" value="1"/>
</dbReference>
<evidence type="ECO:0000256" key="13">
    <source>
        <dbReference type="ARBA" id="ARBA00030204"/>
    </source>
</evidence>
<protein>
    <recommendedName>
        <fullName evidence="6">4-aminobutyrate aminotransferase, mitochondrial</fullName>
        <ecNumber evidence="5">2.6.1.19</ecNumber>
        <ecNumber evidence="4">2.6.1.22</ecNumber>
    </recommendedName>
    <alternativeName>
        <fullName evidence="14">(S)-3-amino-2-methylpropionate transaminase</fullName>
    </alternativeName>
    <alternativeName>
        <fullName evidence="15">GABA aminotransferase</fullName>
    </alternativeName>
    <alternativeName>
        <fullName evidence="13">Gamma-amino-N-butyrate transaminase</fullName>
    </alternativeName>
    <alternativeName>
        <fullName evidence="12">L-AIBAT</fullName>
    </alternativeName>
</protein>
<keyword evidence="10 18" id="KW-0663">Pyridoxal phosphate</keyword>
<name>A0A444TYJ9_ACIRT</name>
<comment type="similarity">
    <text evidence="2 18">Belongs to the class-III pyridoxal-phosphate-dependent aminotransferase family.</text>
</comment>
<evidence type="ECO:0000256" key="14">
    <source>
        <dbReference type="ARBA" id="ARBA00030857"/>
    </source>
</evidence>
<dbReference type="PIRSF" id="PIRSF000521">
    <property type="entry name" value="Transaminase_4ab_Lys_Orn"/>
    <property type="match status" value="1"/>
</dbReference>
<comment type="catalytic activity">
    <reaction evidence="16">
        <text>(S)-3-amino-2-methylpropanoate + 2-oxoglutarate = 2-methyl-3-oxopropanoate + L-glutamate</text>
        <dbReference type="Rhea" id="RHEA:13993"/>
        <dbReference type="ChEBI" id="CHEBI:16810"/>
        <dbReference type="ChEBI" id="CHEBI:29985"/>
        <dbReference type="ChEBI" id="CHEBI:57700"/>
        <dbReference type="ChEBI" id="CHEBI:58655"/>
        <dbReference type="EC" id="2.6.1.22"/>
    </reaction>
    <physiologicalReaction direction="left-to-right" evidence="16">
        <dbReference type="Rhea" id="RHEA:13994"/>
    </physiologicalReaction>
</comment>
<evidence type="ECO:0000256" key="12">
    <source>
        <dbReference type="ARBA" id="ARBA00029760"/>
    </source>
</evidence>
<keyword evidence="20" id="KW-1185">Reference proteome</keyword>
<dbReference type="EMBL" id="SCEB01215732">
    <property type="protein sequence ID" value="RXM28013.1"/>
    <property type="molecule type" value="Genomic_DNA"/>
</dbReference>
<organism evidence="19 20">
    <name type="scientific">Acipenser ruthenus</name>
    <name type="common">Sterlet sturgeon</name>
    <dbReference type="NCBI Taxonomy" id="7906"/>
    <lineage>
        <taxon>Eukaryota</taxon>
        <taxon>Metazoa</taxon>
        <taxon>Chordata</taxon>
        <taxon>Craniata</taxon>
        <taxon>Vertebrata</taxon>
        <taxon>Euteleostomi</taxon>
        <taxon>Actinopterygii</taxon>
        <taxon>Chondrostei</taxon>
        <taxon>Acipenseriformes</taxon>
        <taxon>Acipenseridae</taxon>
        <taxon>Acipenser</taxon>
    </lineage>
</organism>
<evidence type="ECO:0000256" key="8">
    <source>
        <dbReference type="ARBA" id="ARBA00022679"/>
    </source>
</evidence>
<evidence type="ECO:0000256" key="4">
    <source>
        <dbReference type="ARBA" id="ARBA00012876"/>
    </source>
</evidence>
<dbReference type="GO" id="GO:0034386">
    <property type="term" value="F:4-aminobutyrate:2-oxoglutarate transaminase activity"/>
    <property type="evidence" value="ECO:0007669"/>
    <property type="project" value="UniProtKB-EC"/>
</dbReference>
<evidence type="ECO:0000256" key="16">
    <source>
        <dbReference type="ARBA" id="ARBA00033650"/>
    </source>
</evidence>
<dbReference type="EC" id="2.6.1.19" evidence="5"/>
<dbReference type="NCBIfam" id="TIGR00699">
    <property type="entry name" value="GABAtrns_euk"/>
    <property type="match status" value="1"/>
</dbReference>
<dbReference type="Pfam" id="PF00202">
    <property type="entry name" value="Aminotran_3"/>
    <property type="match status" value="1"/>
</dbReference>
<dbReference type="InterPro" id="IPR015424">
    <property type="entry name" value="PyrdxlP-dep_Trfase"/>
</dbReference>
<comment type="catalytic activity">
    <reaction evidence="17">
        <text>4-aminobutanoate + 2-oxoglutarate = succinate semialdehyde + L-glutamate</text>
        <dbReference type="Rhea" id="RHEA:23352"/>
        <dbReference type="ChEBI" id="CHEBI:16810"/>
        <dbReference type="ChEBI" id="CHEBI:29985"/>
        <dbReference type="ChEBI" id="CHEBI:57706"/>
        <dbReference type="ChEBI" id="CHEBI:59888"/>
        <dbReference type="EC" id="2.6.1.19"/>
    </reaction>
    <physiologicalReaction direction="left-to-right" evidence="17">
        <dbReference type="Rhea" id="RHEA:23353"/>
    </physiologicalReaction>
</comment>
<dbReference type="GO" id="GO:0009450">
    <property type="term" value="P:gamma-aminobutyric acid catabolic process"/>
    <property type="evidence" value="ECO:0007669"/>
    <property type="project" value="TreeGrafter"/>
</dbReference>
<evidence type="ECO:0000256" key="18">
    <source>
        <dbReference type="RuleBase" id="RU003560"/>
    </source>
</evidence>
<dbReference type="InterPro" id="IPR015422">
    <property type="entry name" value="PyrdxlP-dep_Trfase_small"/>
</dbReference>